<dbReference type="STRING" id="279824.SAMN03080617_03352"/>
<proteinExistence type="predicted"/>
<dbReference type="InterPro" id="IPR023809">
    <property type="entry name" value="Thiopep_bacteriocin_synth_dom"/>
</dbReference>
<dbReference type="Pfam" id="PF04738">
    <property type="entry name" value="Lant_dehydr_N"/>
    <property type="match status" value="1"/>
</dbReference>
<evidence type="ECO:0000313" key="4">
    <source>
        <dbReference type="Proteomes" id="UP000198756"/>
    </source>
</evidence>
<evidence type="ECO:0000313" key="3">
    <source>
        <dbReference type="EMBL" id="SDA90909.1"/>
    </source>
</evidence>
<dbReference type="AlphaFoldDB" id="A0A1G5Z7B8"/>
<evidence type="ECO:0000259" key="2">
    <source>
        <dbReference type="Pfam" id="PF14028"/>
    </source>
</evidence>
<keyword evidence="4" id="KW-1185">Reference proteome</keyword>
<dbReference type="InterPro" id="IPR006827">
    <property type="entry name" value="Lant_deHydtase_N"/>
</dbReference>
<feature type="domain" description="Lantibiotic dehydratase N-terminal" evidence="1">
    <location>
        <begin position="208"/>
        <end position="407"/>
    </location>
</feature>
<reference evidence="4" key="1">
    <citation type="submission" date="2016-10" db="EMBL/GenBank/DDBJ databases">
        <authorList>
            <person name="Varghese N."/>
            <person name="Submissions S."/>
        </authorList>
    </citation>
    <scope>NUCLEOTIDE SEQUENCE [LARGE SCALE GENOMIC DNA]</scope>
    <source>
        <strain evidence="4">DSM 22703</strain>
    </source>
</reference>
<evidence type="ECO:0000259" key="1">
    <source>
        <dbReference type="Pfam" id="PF04738"/>
    </source>
</evidence>
<dbReference type="Proteomes" id="UP000198756">
    <property type="component" value="Unassembled WGS sequence"/>
</dbReference>
<dbReference type="Pfam" id="PF14028">
    <property type="entry name" value="Lant_dehydr_C"/>
    <property type="match status" value="1"/>
</dbReference>
<name>A0A1G5Z7B8_9BACT</name>
<sequence>MVSIPKNRIFTILIHYCSSKGEITFSKFQSWLKETNIEEIKDLWQQLIELGILSREVKWLQNHLPARKYVDIILKDKLSLSPGIEQDLNSFISSAGKLISMVRNPYLEKLSRWFQEKFDDRFVPLPLLFEYSDFLNSNFISSGDEVETKQKSLSLPNDFWSTQEIDLKGKIEESPVDDQLFDIGFVFKKLKSGGILLDNLLCNRPFSYFGRFNRDPKILEFEKEVKSKIYRSEEIIYAELKVFESQTIQSICDTKQFFEFFISPFSEKNPNSIKLDDLELGVRNGKFLLFHRKLGRRVIPVVTHPLNGKEISHPLIRLLWEIDHQQAFRLFTYQFAFNSESSFVPEIRWGRIILQAKKWNVFRGFFDTKASLKSWMAENRLPKIILLGIYDRELVLDWKRETDMEILWHEVRKHPRITLSEPVWFNNSEFESKSKQTIYPQFVVQISRERKDQIWDGFINSIEYEDKDSLYLLVRVGADECLDFLDYFFSRALTSLLVKKGIVWYYLVYPHEDIIQVRIRFLRLTSEEKKLLTSSILEILNQASTDFEIRPYYPEIKKYGREGYKISEELFHLESEIMVGYSFGLRGLSIPFEELAEAVAELWFEVLKRSGTFSLSFSYLKERVKQISFQEKRSLNRKRDEKSEKTVQYWMPKSWKTQYIDLIFEQLKSNQTDDRKWWVFQNHIHMQVNRMFPLERKKTEDWLYIELYRRVGAAIFSRAKKIKVF</sequence>
<protein>
    <submittedName>
        <fullName evidence="3">Thiopeptide-type bacteriocin biosynthesis domain-containing protein</fullName>
    </submittedName>
</protein>
<accession>A0A1G5Z7B8</accession>
<organism evidence="3 4">
    <name type="scientific">Algoriphagus alkaliphilus</name>
    <dbReference type="NCBI Taxonomy" id="279824"/>
    <lineage>
        <taxon>Bacteria</taxon>
        <taxon>Pseudomonadati</taxon>
        <taxon>Bacteroidota</taxon>
        <taxon>Cytophagia</taxon>
        <taxon>Cytophagales</taxon>
        <taxon>Cyclobacteriaceae</taxon>
        <taxon>Algoriphagus</taxon>
    </lineage>
</organism>
<feature type="domain" description="Thiopeptide-type bacteriocin biosynthesis" evidence="2">
    <location>
        <begin position="483"/>
        <end position="704"/>
    </location>
</feature>
<gene>
    <name evidence="3" type="ORF">SAMN03080617_03352</name>
</gene>
<dbReference type="EMBL" id="FMXE01000028">
    <property type="protein sequence ID" value="SDA90909.1"/>
    <property type="molecule type" value="Genomic_DNA"/>
</dbReference>
<dbReference type="OrthoDB" id="1273722at2"/>